<dbReference type="EMBL" id="JABANO010028762">
    <property type="protein sequence ID" value="KAF4714654.1"/>
    <property type="molecule type" value="Genomic_DNA"/>
</dbReference>
<evidence type="ECO:0000313" key="3">
    <source>
        <dbReference type="Proteomes" id="UP000553632"/>
    </source>
</evidence>
<reference evidence="2 3" key="1">
    <citation type="submission" date="2020-04" db="EMBL/GenBank/DDBJ databases">
        <title>Perkinsus olseni comparative genomics.</title>
        <authorList>
            <person name="Bogema D.R."/>
        </authorList>
    </citation>
    <scope>NUCLEOTIDE SEQUENCE [LARGE SCALE GENOMIC DNA]</scope>
    <source>
        <strain evidence="2 3">ATCC PRA-207</strain>
    </source>
</reference>
<dbReference type="AlphaFoldDB" id="A0A7J6R1T7"/>
<dbReference type="InterPro" id="IPR035985">
    <property type="entry name" value="Ubiquitin-activating_enz"/>
</dbReference>
<keyword evidence="3" id="KW-1185">Reference proteome</keyword>
<dbReference type="UniPathway" id="UPA00885"/>
<dbReference type="SUPFAM" id="SSF69572">
    <property type="entry name" value="Activating enzymes of the ubiquitin-like proteins"/>
    <property type="match status" value="1"/>
</dbReference>
<dbReference type="Gene3D" id="3.40.50.720">
    <property type="entry name" value="NAD(P)-binding Rossmann-like Domain"/>
    <property type="match status" value="1"/>
</dbReference>
<evidence type="ECO:0000313" key="2">
    <source>
        <dbReference type="EMBL" id="KAF4714654.1"/>
    </source>
</evidence>
<feature type="non-terminal residue" evidence="2">
    <location>
        <position position="1"/>
    </location>
</feature>
<dbReference type="GO" id="GO:0045116">
    <property type="term" value="P:protein neddylation"/>
    <property type="evidence" value="ECO:0007669"/>
    <property type="project" value="UniProtKB-UniPathway"/>
</dbReference>
<dbReference type="Gene3D" id="3.10.290.20">
    <property type="entry name" value="Ubiquitin-like 2 activating enzyme e1b. Chain: B, domain 3"/>
    <property type="match status" value="1"/>
</dbReference>
<feature type="domain" description="E2 binding" evidence="1">
    <location>
        <begin position="90"/>
        <end position="175"/>
    </location>
</feature>
<name>A0A7J6R1T7_PEROL</name>
<dbReference type="InterPro" id="IPR014929">
    <property type="entry name" value="E2-binding"/>
</dbReference>
<proteinExistence type="predicted"/>
<accession>A0A7J6R1T7</accession>
<comment type="caution">
    <text evidence="2">The sequence shown here is derived from an EMBL/GenBank/DDBJ whole genome shotgun (WGS) entry which is preliminary data.</text>
</comment>
<dbReference type="Proteomes" id="UP000553632">
    <property type="component" value="Unassembled WGS sequence"/>
</dbReference>
<dbReference type="InterPro" id="IPR056349">
    <property type="entry name" value="Microp_apicomplexa_10"/>
</dbReference>
<dbReference type="GO" id="GO:0019781">
    <property type="term" value="F:NEDD8 activating enzyme activity"/>
    <property type="evidence" value="ECO:0007669"/>
    <property type="project" value="InterPro"/>
</dbReference>
<feature type="non-terminal residue" evidence="2">
    <location>
        <position position="443"/>
    </location>
</feature>
<organism evidence="2 3">
    <name type="scientific">Perkinsus olseni</name>
    <name type="common">Perkinsus atlanticus</name>
    <dbReference type="NCBI Taxonomy" id="32597"/>
    <lineage>
        <taxon>Eukaryota</taxon>
        <taxon>Sar</taxon>
        <taxon>Alveolata</taxon>
        <taxon>Perkinsozoa</taxon>
        <taxon>Perkinsea</taxon>
        <taxon>Perkinsida</taxon>
        <taxon>Perkinsidae</taxon>
        <taxon>Perkinsus</taxon>
    </lineage>
</organism>
<dbReference type="SMART" id="SM01181">
    <property type="entry name" value="E2_bind"/>
    <property type="match status" value="1"/>
</dbReference>
<sequence>AARAETFGIHGVDYRLTLGVVKRIIPAVASTNALISGMLVAEALKLASYCDPSLDNYFMYMGQTGVNTQTFEWERSDTCLVCSGSEAVVDTLDPEKNTLQDLLDLLCNPAGKFRLQRPSISTVSGIVFIQRPAALRAEHEWKLSKSLKELSVAGVLREGEEATVTDPTLPSKNYYQPLIPTFAVHQSAKLTLRMKSGAKPTHMRPQGPVGQNYEKSNPFYWPPEDTSDVVQMPGGRKQCFVFAGKSDEDGSLEPTLAIVSRGGRRLVFFNEEELAELARLKYTFSRWDPQLGSYHPYRAAITVSCPVVTGLLGPRYLSYLKLWQQKARRNQAVTEAKLGQALPRDAASFNPTCWDDTMDPAFCCPFKTLEEAIHARHRCDLSPLTESWQLTKYLLPDCMAEFRVEEWQLPQACEQFVRTLPETDNGCSVGGLLVSLALYALRV</sequence>
<gene>
    <name evidence="2" type="primary">UBA3_5</name>
    <name evidence="2" type="ORF">FOZ63_028711</name>
</gene>
<protein>
    <submittedName>
        <fullName evidence="2">NEDD8-activating protein uba3</fullName>
    </submittedName>
</protein>
<dbReference type="Pfam" id="PF23519">
    <property type="entry name" value="Microp_apicomplexa_10"/>
    <property type="match status" value="1"/>
</dbReference>
<dbReference type="Pfam" id="PF08825">
    <property type="entry name" value="E2_bind"/>
    <property type="match status" value="1"/>
</dbReference>
<evidence type="ECO:0000259" key="1">
    <source>
        <dbReference type="SMART" id="SM01181"/>
    </source>
</evidence>